<evidence type="ECO:0000313" key="3">
    <source>
        <dbReference type="Proteomes" id="UP000007718"/>
    </source>
</evidence>
<feature type="chain" id="PRO_5003259507" evidence="1">
    <location>
        <begin position="26"/>
        <end position="761"/>
    </location>
</feature>
<dbReference type="PANTHER" id="PTHR45982">
    <property type="entry name" value="REGULATOR OF CHROMOSOME CONDENSATION"/>
    <property type="match status" value="1"/>
</dbReference>
<accession>F0RM78</accession>
<dbReference type="AlphaFoldDB" id="F0RM78"/>
<keyword evidence="3" id="KW-1185">Reference proteome</keyword>
<reference evidence="2 3" key="2">
    <citation type="journal article" date="2012" name="Stand. Genomic Sci.">
        <title>Complete genome sequence of the orange-red pigmented, radioresistant Deinococcus proteolyticus type strain (MRP(T)).</title>
        <authorList>
            <person name="Copeland A."/>
            <person name="Zeytun A."/>
            <person name="Yassawong M."/>
            <person name="Nolan M."/>
            <person name="Lucas S."/>
            <person name="Hammon N."/>
            <person name="Deshpande S."/>
            <person name="Cheng J.F."/>
            <person name="Han C."/>
            <person name="Tapia R."/>
            <person name="Goodwin L.A."/>
            <person name="Pitluck S."/>
            <person name="Mavromatis K."/>
            <person name="Liolios K."/>
            <person name="Pagani I."/>
            <person name="Ivanova N."/>
            <person name="Mikhailova N."/>
            <person name="Pati A."/>
            <person name="Chen A."/>
            <person name="Palaniappan K."/>
            <person name="Land M."/>
            <person name="Hauser L."/>
            <person name="Jeffries C.D."/>
            <person name="Brambilla E.M."/>
            <person name="Rohde M."/>
            <person name="Sikorski J."/>
            <person name="Pukall R."/>
            <person name="Goker M."/>
            <person name="Detter J.C."/>
            <person name="Woyke T."/>
            <person name="Bristow J."/>
            <person name="Eisen J.A."/>
            <person name="Markowitz V."/>
            <person name="Hugenholtz P."/>
            <person name="Kyrpides N.C."/>
            <person name="Klenk H.P."/>
            <person name="Lapidus A."/>
        </authorList>
    </citation>
    <scope>NUCLEOTIDE SEQUENCE [LARGE SCALE GENOMIC DNA]</scope>
    <source>
        <strain evidence="3">ATCC 35074 / DSM 20540 / JCM 6276 / NBRC 101906 / NCIMB 13154 / VKM Ac-1939 / CCM 2703 / MRP</strain>
    </source>
</reference>
<reference evidence="3" key="1">
    <citation type="submission" date="2011-02" db="EMBL/GenBank/DDBJ databases">
        <title>The complete sequence of chromosome of Deinococcus proteolyticus DSM 20540.</title>
        <authorList>
            <consortium name="US DOE Joint Genome Institute (JGI-PGF)"/>
            <person name="Lucas S."/>
            <person name="Copeland A."/>
            <person name="Lapidus A."/>
            <person name="Bruce D."/>
            <person name="Goodwin L."/>
            <person name="Pitluck S."/>
            <person name="Kyrpides N."/>
            <person name="Mavromatis K."/>
            <person name="Pagani I."/>
            <person name="Ivanova N."/>
            <person name="Ovchinnikova G."/>
            <person name="Zeytun A."/>
            <person name="Detter J.C."/>
            <person name="Han C."/>
            <person name="Land M."/>
            <person name="Hauser L."/>
            <person name="Markowitz V."/>
            <person name="Cheng J.-F."/>
            <person name="Hugenholtz P."/>
            <person name="Woyke T."/>
            <person name="Wu D."/>
            <person name="Pukall R."/>
            <person name="Steenblock K."/>
            <person name="Brambilla E."/>
            <person name="Klenk H.-P."/>
            <person name="Eisen J.A."/>
        </authorList>
    </citation>
    <scope>NUCLEOTIDE SEQUENCE [LARGE SCALE GENOMIC DNA]</scope>
    <source>
        <strain evidence="3">ATCC 35074 / DSM 20540 / JCM 6276 / NBRC 101906 / NCIMB 13154 / VKM Ac-1939 / CCM 2703 / MRP</strain>
    </source>
</reference>
<dbReference type="InterPro" id="IPR009091">
    <property type="entry name" value="RCC1/BLIP-II"/>
</dbReference>
<name>F0RM78_DEIPM</name>
<dbReference type="GO" id="GO:0005085">
    <property type="term" value="F:guanyl-nucleotide exchange factor activity"/>
    <property type="evidence" value="ECO:0007669"/>
    <property type="project" value="TreeGrafter"/>
</dbReference>
<dbReference type="SUPFAM" id="SSF50985">
    <property type="entry name" value="RCC1/BLIP-II"/>
    <property type="match status" value="2"/>
</dbReference>
<organism evidence="2 3">
    <name type="scientific">Deinococcus proteolyticus (strain ATCC 35074 / DSM 20540 / JCM 6276 / NBRC 101906 / NCIMB 13154 / VKM Ac-1939 / CCM 2703 / MRP)</name>
    <dbReference type="NCBI Taxonomy" id="693977"/>
    <lineage>
        <taxon>Bacteria</taxon>
        <taxon>Thermotogati</taxon>
        <taxon>Deinococcota</taxon>
        <taxon>Deinococci</taxon>
        <taxon>Deinococcales</taxon>
        <taxon>Deinococcaceae</taxon>
        <taxon>Deinococcus</taxon>
    </lineage>
</organism>
<dbReference type="RefSeq" id="WP_013614607.1">
    <property type="nucleotide sequence ID" value="NC_015161.1"/>
</dbReference>
<dbReference type="HOGENOM" id="CLU_366282_0_0_0"/>
<gene>
    <name evidence="2" type="ordered locus">Deipr_0842</name>
</gene>
<sequence length="761" mass="82703">MSALLHRPAVYLLAALLLAPTHADASAGVTPPAFPTFLPLQSEYEDFEGIVFLAPPATQESESAPQQLRLWQRTEAADDDQKADLNVSVPRRSRVLQATSDAFLTEDGKLWEWRANGQGRIVTRLLLEDVRQIVQGSGNLTDSEDLSLLLALGRDGSVWQRERQGEQMTRVMQGAEALFAVRQEFYARRQDGTFVMWGKAPMGAPRLSAAQALTLGRGIVRVVPTGLEGLLALKDDGTLLEFDLGELGDSGVAAPQPQVRFKNVASVEESGQLTLIRQHSGRTLMMGNNEIGSMTGFATEFTPEQPSEYDTRSATLSGYAVYAVTQAGELWAWGADELPWFGPQWHYPRPTRLLQGVRSVGPGELALLENGDLMRWTPGMGAVGGPTEPAQRLLQNAERVWRDGQLLHAVQTDGTRWSWGYGAALDQALLPTTSAGNGTNDKSPASLWVWNQPDLSARLGLSEGRITTYDQRITPTDTTSRVTKVSSSTGGLLLLEHSYPVRFDRPTSTVPLGKGRRDGVGPEWQQLRDLATRHATDFFLTQAGELYQQHNPAALPAGNEPLEPGPQLLLGGVKAMAMGESHVAALTDSGKLLGYGWNEDGQIGPVQEMDEVAGVDEWQPIAPAVSRVVAGDSFTAWLTPEGTAWVTGKWQPGSPVMPPSQLLNNVRDISAGSQHLLLLTKDGQMYGAGSNDKGQLLNGGNAAKPVLLLKGVDAIQAEQHHSMYRQGERLYFFGAGTELGYSGDASEPVLLHDGQRWSWER</sequence>
<dbReference type="Gene3D" id="2.130.10.30">
    <property type="entry name" value="Regulator of chromosome condensation 1/beta-lactamase-inhibitor protein II"/>
    <property type="match status" value="2"/>
</dbReference>
<dbReference type="STRING" id="693977.Deipr_0842"/>
<dbReference type="eggNOG" id="COG5184">
    <property type="taxonomic scope" value="Bacteria"/>
</dbReference>
<dbReference type="EMBL" id="CP002536">
    <property type="protein sequence ID" value="ADY25998.1"/>
    <property type="molecule type" value="Genomic_DNA"/>
</dbReference>
<evidence type="ECO:0000256" key="1">
    <source>
        <dbReference type="SAM" id="SignalP"/>
    </source>
</evidence>
<dbReference type="InterPro" id="IPR051553">
    <property type="entry name" value="Ran_GTPase-activating"/>
</dbReference>
<dbReference type="Pfam" id="PF13540">
    <property type="entry name" value="RCC1_2"/>
    <property type="match status" value="2"/>
</dbReference>
<proteinExistence type="predicted"/>
<evidence type="ECO:0000313" key="2">
    <source>
        <dbReference type="EMBL" id="ADY25998.1"/>
    </source>
</evidence>
<dbReference type="PROSITE" id="PS00626">
    <property type="entry name" value="RCC1_2"/>
    <property type="match status" value="1"/>
</dbReference>
<dbReference type="KEGG" id="dpt:Deipr_0842"/>
<protein>
    <submittedName>
        <fullName evidence="2">Regulator of chromosome condensation RCC1</fullName>
    </submittedName>
</protein>
<keyword evidence="1" id="KW-0732">Signal</keyword>
<dbReference type="InterPro" id="IPR000408">
    <property type="entry name" value="Reg_chr_condens"/>
</dbReference>
<dbReference type="PROSITE" id="PS50012">
    <property type="entry name" value="RCC1_3"/>
    <property type="match status" value="1"/>
</dbReference>
<dbReference type="Proteomes" id="UP000007718">
    <property type="component" value="Chromosome"/>
</dbReference>
<dbReference type="PANTHER" id="PTHR45982:SF1">
    <property type="entry name" value="REGULATOR OF CHROMOSOME CONDENSATION"/>
    <property type="match status" value="1"/>
</dbReference>
<dbReference type="GO" id="GO:0005737">
    <property type="term" value="C:cytoplasm"/>
    <property type="evidence" value="ECO:0007669"/>
    <property type="project" value="TreeGrafter"/>
</dbReference>
<feature type="signal peptide" evidence="1">
    <location>
        <begin position="1"/>
        <end position="25"/>
    </location>
</feature>
<dbReference type="OrthoDB" id="69925at2"/>